<dbReference type="InterPro" id="IPR042081">
    <property type="entry name" value="RNA_2'-PTrans_C"/>
</dbReference>
<organism evidence="6 7">
    <name type="scientific">Janthinobacterium psychrotolerans</name>
    <dbReference type="NCBI Taxonomy" id="1747903"/>
    <lineage>
        <taxon>Bacteria</taxon>
        <taxon>Pseudomonadati</taxon>
        <taxon>Pseudomonadota</taxon>
        <taxon>Betaproteobacteria</taxon>
        <taxon>Burkholderiales</taxon>
        <taxon>Oxalobacteraceae</taxon>
        <taxon>Janthinobacterium</taxon>
    </lineage>
</organism>
<comment type="function">
    <text evidence="4 5">Removes the 2'-phosphate from RNA via an intermediate in which the phosphate is ADP-ribosylated by NAD followed by a presumed transesterification to release the RNA and generate ADP-ribose 1''-2''-cyclic phosphate (APPR&gt;P). May function as an ADP-ribosylase.</text>
</comment>
<dbReference type="Gene3D" id="3.20.170.30">
    <property type="match status" value="1"/>
</dbReference>
<accession>A0A1A7C1I4</accession>
<dbReference type="NCBIfam" id="NF002014">
    <property type="entry name" value="PRK00819.1-4"/>
    <property type="match status" value="1"/>
</dbReference>
<dbReference type="PANTHER" id="PTHR12684:SF2">
    <property type="entry name" value="TRNA 2'-PHOSPHOTRANSFERASE 1"/>
    <property type="match status" value="1"/>
</dbReference>
<evidence type="ECO:0000256" key="1">
    <source>
        <dbReference type="ARBA" id="ARBA00009836"/>
    </source>
</evidence>
<dbReference type="GO" id="GO:0006388">
    <property type="term" value="P:tRNA splicing, via endonucleolytic cleavage and ligation"/>
    <property type="evidence" value="ECO:0007669"/>
    <property type="project" value="UniProtKB-UniRule"/>
</dbReference>
<proteinExistence type="inferred from homology"/>
<sequence length="181" mass="19220">MTDPLVKTSKFLSLVLRHAPETIGLSLDANGWAEVDQLLAQAASHGKAITRTQLDAVVANDSKTRYAFSMDGLRIRANQGHSLAAVDIGLPPAMPPAVLYHGTASRFVDAIREQGLRPGSRNHVHLSATEDTAVNVGSRHGKPVVLSIDTAAMLGQGHVFYVSANGVWLTDAVPAAFITFS</sequence>
<comment type="similarity">
    <text evidence="1 5">Belongs to the KptA/TPT1 family.</text>
</comment>
<name>A0A1A7C1I4_9BURK</name>
<dbReference type="OrthoDB" id="4537997at2"/>
<protein>
    <recommendedName>
        <fullName evidence="5">Probable RNA 2'-phosphotransferase</fullName>
        <ecNumber evidence="5">2.7.1.-</ecNumber>
    </recommendedName>
</protein>
<dbReference type="Gene3D" id="1.10.10.970">
    <property type="entry name" value="RNA 2'-phosphotransferase, Tpt1/KptA family, N-terminal domain"/>
    <property type="match status" value="1"/>
</dbReference>
<dbReference type="SUPFAM" id="SSF56399">
    <property type="entry name" value="ADP-ribosylation"/>
    <property type="match status" value="1"/>
</dbReference>
<dbReference type="GO" id="GO:0003950">
    <property type="term" value="F:NAD+ poly-ADP-ribosyltransferase activity"/>
    <property type="evidence" value="ECO:0007669"/>
    <property type="project" value="InterPro"/>
</dbReference>
<evidence type="ECO:0000313" key="7">
    <source>
        <dbReference type="Proteomes" id="UP000092713"/>
    </source>
</evidence>
<dbReference type="RefSeq" id="WP_065308567.1">
    <property type="nucleotide sequence ID" value="NZ_LOCQ01000056.1"/>
</dbReference>
<dbReference type="AlphaFoldDB" id="A0A1A7C1I4"/>
<dbReference type="PANTHER" id="PTHR12684">
    <property type="entry name" value="PUTATIVE PHOSPHOTRANSFERASE"/>
    <property type="match status" value="1"/>
</dbReference>
<evidence type="ECO:0000313" key="6">
    <source>
        <dbReference type="EMBL" id="OBV38859.1"/>
    </source>
</evidence>
<dbReference type="Pfam" id="PF01885">
    <property type="entry name" value="PTS_2-RNA"/>
    <property type="match status" value="1"/>
</dbReference>
<dbReference type="EMBL" id="LOCQ01000056">
    <property type="protein sequence ID" value="OBV38859.1"/>
    <property type="molecule type" value="Genomic_DNA"/>
</dbReference>
<dbReference type="EC" id="2.7.1.-" evidence="5"/>
<reference evidence="6 7" key="1">
    <citation type="submission" date="2016-04" db="EMBL/GenBank/DDBJ databases">
        <title>Draft genome sequence of Janthinobacterium psychrotolerans sp. nov., isolated from freshwater sediments in Denmark.</title>
        <authorList>
            <person name="Gong X."/>
            <person name="Skrivergaard S."/>
            <person name="Korsgaard B.S."/>
            <person name="Schreiber L."/>
            <person name="Marshall I.P."/>
            <person name="Finster K."/>
            <person name="Schramm A."/>
        </authorList>
    </citation>
    <scope>NUCLEOTIDE SEQUENCE [LARGE SCALE GENOMIC DNA]</scope>
    <source>
        <strain evidence="6 7">S3-2</strain>
    </source>
</reference>
<dbReference type="HAMAP" id="MF_00299">
    <property type="entry name" value="KptA"/>
    <property type="match status" value="1"/>
</dbReference>
<dbReference type="InterPro" id="IPR042080">
    <property type="entry name" value="RNA_2'-PTrans_N"/>
</dbReference>
<evidence type="ECO:0000256" key="4">
    <source>
        <dbReference type="ARBA" id="ARBA00025212"/>
    </source>
</evidence>
<keyword evidence="2 5" id="KW-0808">Transferase</keyword>
<dbReference type="Proteomes" id="UP000092713">
    <property type="component" value="Unassembled WGS sequence"/>
</dbReference>
<gene>
    <name evidence="5" type="primary">kptA</name>
    <name evidence="6" type="ORF">ASR47_1007175</name>
</gene>
<dbReference type="InterPro" id="IPR002745">
    <property type="entry name" value="Ptrans_KptA/Tpt1"/>
</dbReference>
<evidence type="ECO:0000256" key="3">
    <source>
        <dbReference type="ARBA" id="ARBA00023027"/>
    </source>
</evidence>
<keyword evidence="7" id="KW-1185">Reference proteome</keyword>
<dbReference type="PATRIC" id="fig|1747903.4.peg.2420"/>
<dbReference type="InterPro" id="IPR022928">
    <property type="entry name" value="RNA_2'-PTrans_KptA"/>
</dbReference>
<dbReference type="STRING" id="1747903.ASR47_1007175"/>
<keyword evidence="3 5" id="KW-0520">NAD</keyword>
<evidence type="ECO:0000256" key="5">
    <source>
        <dbReference type="HAMAP-Rule" id="MF_00299"/>
    </source>
</evidence>
<evidence type="ECO:0000256" key="2">
    <source>
        <dbReference type="ARBA" id="ARBA00022679"/>
    </source>
</evidence>
<dbReference type="GO" id="GO:0000215">
    <property type="term" value="F:tRNA 2'-phosphotransferase activity"/>
    <property type="evidence" value="ECO:0007669"/>
    <property type="project" value="TreeGrafter"/>
</dbReference>
<comment type="caution">
    <text evidence="6">The sequence shown here is derived from an EMBL/GenBank/DDBJ whole genome shotgun (WGS) entry which is preliminary data.</text>
</comment>